<comment type="caution">
    <text evidence="2">The sequence shown here is derived from an EMBL/GenBank/DDBJ whole genome shotgun (WGS) entry which is preliminary data.</text>
</comment>
<evidence type="ECO:0000256" key="1">
    <source>
        <dbReference type="SAM" id="Phobius"/>
    </source>
</evidence>
<evidence type="ECO:0000313" key="3">
    <source>
        <dbReference type="Proteomes" id="UP001597480"/>
    </source>
</evidence>
<evidence type="ECO:0000313" key="2">
    <source>
        <dbReference type="EMBL" id="MFD2603160.1"/>
    </source>
</evidence>
<proteinExistence type="predicted"/>
<evidence type="ECO:0008006" key="4">
    <source>
        <dbReference type="Google" id="ProtNLM"/>
    </source>
</evidence>
<sequence length="126" mass="14209">MRKTFGTFPELFFMGVGLFWIAESYFTVGSINYFAILVTWLLFVQFFYKNRLAGLIYGIAFGSFSVYMLLSLIADNGEAVSPLYVTNINAVDSVLFAVGIIMSVAMVYKYVTTKVDYDESVLTVTY</sequence>
<keyword evidence="1" id="KW-0472">Membrane</keyword>
<name>A0ABW5NW26_9FLAO</name>
<feature type="transmembrane region" description="Helical" evidence="1">
    <location>
        <begin position="31"/>
        <end position="48"/>
    </location>
</feature>
<reference evidence="3" key="1">
    <citation type="journal article" date="2019" name="Int. J. Syst. Evol. Microbiol.">
        <title>The Global Catalogue of Microorganisms (GCM) 10K type strain sequencing project: providing services to taxonomists for standard genome sequencing and annotation.</title>
        <authorList>
            <consortium name="The Broad Institute Genomics Platform"/>
            <consortium name="The Broad Institute Genome Sequencing Center for Infectious Disease"/>
            <person name="Wu L."/>
            <person name="Ma J."/>
        </authorList>
    </citation>
    <scope>NUCLEOTIDE SEQUENCE [LARGE SCALE GENOMIC DNA]</scope>
    <source>
        <strain evidence="3">KCTC 42107</strain>
    </source>
</reference>
<protein>
    <recommendedName>
        <fullName evidence="4">Transmembrane family 220, helix</fullName>
    </recommendedName>
</protein>
<feature type="transmembrane region" description="Helical" evidence="1">
    <location>
        <begin position="7"/>
        <end position="25"/>
    </location>
</feature>
<keyword evidence="1" id="KW-0812">Transmembrane</keyword>
<dbReference type="Proteomes" id="UP001597480">
    <property type="component" value="Unassembled WGS sequence"/>
</dbReference>
<feature type="transmembrane region" description="Helical" evidence="1">
    <location>
        <begin position="55"/>
        <end position="74"/>
    </location>
</feature>
<organism evidence="2 3">
    <name type="scientific">Flavobacterium suzhouense</name>
    <dbReference type="NCBI Taxonomy" id="1529638"/>
    <lineage>
        <taxon>Bacteria</taxon>
        <taxon>Pseudomonadati</taxon>
        <taxon>Bacteroidota</taxon>
        <taxon>Flavobacteriia</taxon>
        <taxon>Flavobacteriales</taxon>
        <taxon>Flavobacteriaceae</taxon>
        <taxon>Flavobacterium</taxon>
    </lineage>
</organism>
<keyword evidence="1" id="KW-1133">Transmembrane helix</keyword>
<dbReference type="RefSeq" id="WP_114758265.1">
    <property type="nucleotide sequence ID" value="NZ_JBHUMD010000027.1"/>
</dbReference>
<keyword evidence="3" id="KW-1185">Reference proteome</keyword>
<feature type="transmembrane region" description="Helical" evidence="1">
    <location>
        <begin position="94"/>
        <end position="111"/>
    </location>
</feature>
<gene>
    <name evidence="2" type="ORF">ACFSR3_13945</name>
</gene>
<dbReference type="EMBL" id="JBHUMD010000027">
    <property type="protein sequence ID" value="MFD2603160.1"/>
    <property type="molecule type" value="Genomic_DNA"/>
</dbReference>
<accession>A0ABW5NW26</accession>